<reference evidence="1" key="2">
    <citation type="journal article" date="2015" name="Data Brief">
        <title>Shoot transcriptome of the giant reed, Arundo donax.</title>
        <authorList>
            <person name="Barrero R.A."/>
            <person name="Guerrero F.D."/>
            <person name="Moolhuijzen P."/>
            <person name="Goolsby J.A."/>
            <person name="Tidwell J."/>
            <person name="Bellgard S.E."/>
            <person name="Bellgard M.I."/>
        </authorList>
    </citation>
    <scope>NUCLEOTIDE SEQUENCE</scope>
    <source>
        <tissue evidence="1">Shoot tissue taken approximately 20 cm above the soil surface</tissue>
    </source>
</reference>
<name>A0A0A9CWX6_ARUDO</name>
<evidence type="ECO:0000313" key="1">
    <source>
        <dbReference type="EMBL" id="JAD80071.1"/>
    </source>
</evidence>
<dbReference type="EMBL" id="GBRH01217824">
    <property type="protein sequence ID" value="JAD80071.1"/>
    <property type="molecule type" value="Transcribed_RNA"/>
</dbReference>
<protein>
    <submittedName>
        <fullName evidence="1">Uncharacterized protein</fullName>
    </submittedName>
</protein>
<reference evidence="1" key="1">
    <citation type="submission" date="2014-09" db="EMBL/GenBank/DDBJ databases">
        <authorList>
            <person name="Magalhaes I.L.F."/>
            <person name="Oliveira U."/>
            <person name="Santos F.R."/>
            <person name="Vidigal T.H.D.A."/>
            <person name="Brescovit A.D."/>
            <person name="Santos A.J."/>
        </authorList>
    </citation>
    <scope>NUCLEOTIDE SEQUENCE</scope>
    <source>
        <tissue evidence="1">Shoot tissue taken approximately 20 cm above the soil surface</tissue>
    </source>
</reference>
<sequence>MASLQERILEVQCYVLKEFVEVVLQRSTTPLL</sequence>
<dbReference type="AlphaFoldDB" id="A0A0A9CWX6"/>
<organism evidence="1">
    <name type="scientific">Arundo donax</name>
    <name type="common">Giant reed</name>
    <name type="synonym">Donax arundinaceus</name>
    <dbReference type="NCBI Taxonomy" id="35708"/>
    <lineage>
        <taxon>Eukaryota</taxon>
        <taxon>Viridiplantae</taxon>
        <taxon>Streptophyta</taxon>
        <taxon>Embryophyta</taxon>
        <taxon>Tracheophyta</taxon>
        <taxon>Spermatophyta</taxon>
        <taxon>Magnoliopsida</taxon>
        <taxon>Liliopsida</taxon>
        <taxon>Poales</taxon>
        <taxon>Poaceae</taxon>
        <taxon>PACMAD clade</taxon>
        <taxon>Arundinoideae</taxon>
        <taxon>Arundineae</taxon>
        <taxon>Arundo</taxon>
    </lineage>
</organism>
<accession>A0A0A9CWX6</accession>
<proteinExistence type="predicted"/>